<dbReference type="Proteomes" id="UP000623608">
    <property type="component" value="Unassembled WGS sequence"/>
</dbReference>
<dbReference type="Pfam" id="PF00296">
    <property type="entry name" value="Bac_luciferase"/>
    <property type="match status" value="1"/>
</dbReference>
<dbReference type="PANTHER" id="PTHR43244:SF1">
    <property type="entry name" value="5,10-METHYLENETETRAHYDROMETHANOPTERIN REDUCTASE"/>
    <property type="match status" value="1"/>
</dbReference>
<keyword evidence="1" id="KW-0560">Oxidoreductase</keyword>
<dbReference type="InterPro" id="IPR011251">
    <property type="entry name" value="Luciferase-like_dom"/>
</dbReference>
<dbReference type="RefSeq" id="WP_203811168.1">
    <property type="nucleotide sequence ID" value="NZ_BOMY01000039.1"/>
</dbReference>
<dbReference type="EMBL" id="BOMY01000039">
    <property type="protein sequence ID" value="GIF23257.1"/>
    <property type="molecule type" value="Genomic_DNA"/>
</dbReference>
<evidence type="ECO:0000313" key="3">
    <source>
        <dbReference type="EMBL" id="GIF23257.1"/>
    </source>
</evidence>
<evidence type="ECO:0000259" key="2">
    <source>
        <dbReference type="Pfam" id="PF00296"/>
    </source>
</evidence>
<feature type="domain" description="Luciferase-like" evidence="2">
    <location>
        <begin position="16"/>
        <end position="287"/>
    </location>
</feature>
<gene>
    <name evidence="3" type="primary">mer</name>
    <name evidence="3" type="ORF">Ate02nite_59870</name>
</gene>
<dbReference type="InterPro" id="IPR036661">
    <property type="entry name" value="Luciferase-like_sf"/>
</dbReference>
<dbReference type="Gene3D" id="3.20.20.30">
    <property type="entry name" value="Luciferase-like domain"/>
    <property type="match status" value="1"/>
</dbReference>
<protein>
    <submittedName>
        <fullName evidence="3">5,10-methylenetetrahydromethanopterin reductase</fullName>
    </submittedName>
</protein>
<reference evidence="3" key="1">
    <citation type="submission" date="2021-01" db="EMBL/GenBank/DDBJ databases">
        <title>Whole genome shotgun sequence of Actinoplanes tereljensis NBRC 105297.</title>
        <authorList>
            <person name="Komaki H."/>
            <person name="Tamura T."/>
        </authorList>
    </citation>
    <scope>NUCLEOTIDE SEQUENCE</scope>
    <source>
        <strain evidence="3">NBRC 105297</strain>
    </source>
</reference>
<accession>A0A919TWU9</accession>
<proteinExistence type="predicted"/>
<name>A0A919TWU9_9ACTN</name>
<dbReference type="GO" id="GO:0016705">
    <property type="term" value="F:oxidoreductase activity, acting on paired donors, with incorporation or reduction of molecular oxygen"/>
    <property type="evidence" value="ECO:0007669"/>
    <property type="project" value="InterPro"/>
</dbReference>
<organism evidence="3 4">
    <name type="scientific">Paractinoplanes tereljensis</name>
    <dbReference type="NCBI Taxonomy" id="571912"/>
    <lineage>
        <taxon>Bacteria</taxon>
        <taxon>Bacillati</taxon>
        <taxon>Actinomycetota</taxon>
        <taxon>Actinomycetes</taxon>
        <taxon>Micromonosporales</taxon>
        <taxon>Micromonosporaceae</taxon>
        <taxon>Paractinoplanes</taxon>
    </lineage>
</organism>
<evidence type="ECO:0000256" key="1">
    <source>
        <dbReference type="ARBA" id="ARBA00023002"/>
    </source>
</evidence>
<dbReference type="PANTHER" id="PTHR43244">
    <property type="match status" value="1"/>
</dbReference>
<dbReference type="CDD" id="cd01097">
    <property type="entry name" value="Tetrahydromethanopterin_reductase"/>
    <property type="match status" value="1"/>
</dbReference>
<sequence>MSAGLRFSIRINNDLSVDRLVGLARIADASGFDQVWVSNDLFLRSAPVLLTVLAERTERIHIGAGIFNPYSIHPAELAMLTATLQEVSGGRFRLGLAAGAAEFLNWAGIARERPLARTAEAVRDVRTLLNGERPAGWAPEGHLRFPMPAPIYLGAMSPRMLGLAGEIADGALPLLYPPEHFATARDQVQQGLDRAGRDAADFDLPACFWVSVDTDAAAAKLALAEKIAYYGAAFAPYLLSRVGLEPADFKDIRPDQVSERMLALGIAGGPEEVVERCRGLIAAGARHLSFGPPLGPDPEAAVALLADEVLPKLRGA</sequence>
<evidence type="ECO:0000313" key="4">
    <source>
        <dbReference type="Proteomes" id="UP000623608"/>
    </source>
</evidence>
<dbReference type="SUPFAM" id="SSF51679">
    <property type="entry name" value="Bacterial luciferase-like"/>
    <property type="match status" value="1"/>
</dbReference>
<keyword evidence="4" id="KW-1185">Reference proteome</keyword>
<dbReference type="InterPro" id="IPR050564">
    <property type="entry name" value="F420-G6PD/mer"/>
</dbReference>
<comment type="caution">
    <text evidence="3">The sequence shown here is derived from an EMBL/GenBank/DDBJ whole genome shotgun (WGS) entry which is preliminary data.</text>
</comment>
<dbReference type="AlphaFoldDB" id="A0A919TWU9"/>